<dbReference type="EMBL" id="FOVE01000012">
    <property type="protein sequence ID" value="SFN58101.1"/>
    <property type="molecule type" value="Genomic_DNA"/>
</dbReference>
<protein>
    <submittedName>
        <fullName evidence="2">Polar amino acid transport system substrate-binding protein</fullName>
    </submittedName>
</protein>
<dbReference type="STRING" id="83765.SAMN05660284_01830"/>
<sequence>MLWVTEPFHPYSYKENGKVAGPFADIVQAACDRLKVECTMEIFPWRRALRMAEEGQVSGLFGVAKTPEREKAFYLSEPILDTAYSFFAPVSSQFSYQRVEDLNGYTVGVYGPSATSKALENVAQGKTNIVIEVANLTAIKKLIGGRYGDKALVLVNREVGLSLLKEEKITNLKLVGDLQKIQFTIGLSRKKVSEQQAIQFNNAVKALIKEGKVKAILEKHGMRPAKPARQ</sequence>
<accession>A0A1I5A6E8</accession>
<evidence type="ECO:0000313" key="3">
    <source>
        <dbReference type="Proteomes" id="UP000242869"/>
    </source>
</evidence>
<evidence type="ECO:0000259" key="1">
    <source>
        <dbReference type="SMART" id="SM00062"/>
    </source>
</evidence>
<dbReference type="PANTHER" id="PTHR38834:SF3">
    <property type="entry name" value="SOLUTE-BINDING PROTEIN FAMILY 3_N-TERMINAL DOMAIN-CONTAINING PROTEIN"/>
    <property type="match status" value="1"/>
</dbReference>
<dbReference type="InterPro" id="IPR001638">
    <property type="entry name" value="Solute-binding_3/MltF_N"/>
</dbReference>
<dbReference type="PANTHER" id="PTHR38834">
    <property type="entry name" value="PERIPLASMIC SUBSTRATE BINDING PROTEIN FAMILY 3"/>
    <property type="match status" value="1"/>
</dbReference>
<dbReference type="Proteomes" id="UP000242869">
    <property type="component" value="Unassembled WGS sequence"/>
</dbReference>
<gene>
    <name evidence="2" type="ORF">SAMN05660284_01830</name>
</gene>
<dbReference type="SMART" id="SM00062">
    <property type="entry name" value="PBPb"/>
    <property type="match status" value="1"/>
</dbReference>
<proteinExistence type="predicted"/>
<dbReference type="AlphaFoldDB" id="A0A1I5A6E8"/>
<name>A0A1I5A6E8_9NEIS</name>
<dbReference type="SUPFAM" id="SSF53850">
    <property type="entry name" value="Periplasmic binding protein-like II"/>
    <property type="match status" value="1"/>
</dbReference>
<dbReference type="Gene3D" id="3.40.190.10">
    <property type="entry name" value="Periplasmic binding protein-like II"/>
    <property type="match status" value="2"/>
</dbReference>
<feature type="domain" description="Solute-binding protein family 3/N-terminal" evidence="1">
    <location>
        <begin position="1"/>
        <end position="224"/>
    </location>
</feature>
<keyword evidence="3" id="KW-1185">Reference proteome</keyword>
<dbReference type="Pfam" id="PF00497">
    <property type="entry name" value="SBP_bac_3"/>
    <property type="match status" value="1"/>
</dbReference>
<evidence type="ECO:0000313" key="2">
    <source>
        <dbReference type="EMBL" id="SFN58101.1"/>
    </source>
</evidence>
<reference evidence="3" key="1">
    <citation type="submission" date="2016-10" db="EMBL/GenBank/DDBJ databases">
        <authorList>
            <person name="Varghese N."/>
            <person name="Submissions S."/>
        </authorList>
    </citation>
    <scope>NUCLEOTIDE SEQUENCE [LARGE SCALE GENOMIC DNA]</scope>
    <source>
        <strain evidence="3">DSM 6150</strain>
    </source>
</reference>
<organism evidence="2 3">
    <name type="scientific">Formivibrio citricus</name>
    <dbReference type="NCBI Taxonomy" id="83765"/>
    <lineage>
        <taxon>Bacteria</taxon>
        <taxon>Pseudomonadati</taxon>
        <taxon>Pseudomonadota</taxon>
        <taxon>Betaproteobacteria</taxon>
        <taxon>Neisseriales</taxon>
        <taxon>Chitinibacteraceae</taxon>
        <taxon>Formivibrio</taxon>
    </lineage>
</organism>